<dbReference type="SUPFAM" id="SSF103473">
    <property type="entry name" value="MFS general substrate transporter"/>
    <property type="match status" value="1"/>
</dbReference>
<dbReference type="InterPro" id="IPR036259">
    <property type="entry name" value="MFS_trans_sf"/>
</dbReference>
<protein>
    <recommendedName>
        <fullName evidence="10">Major facilitator superfamily (MFS) profile domain-containing protein</fullName>
    </recommendedName>
</protein>
<evidence type="ECO:0000256" key="7">
    <source>
        <dbReference type="SAM" id="Phobius"/>
    </source>
</evidence>
<reference evidence="8" key="1">
    <citation type="journal article" date="2014" name="Int. J. Syst. Evol. Microbiol.">
        <title>Complete genome sequence of Corynebacterium casei LMG S-19264T (=DSM 44701T), isolated from a smear-ripened cheese.</title>
        <authorList>
            <consortium name="US DOE Joint Genome Institute (JGI-PGF)"/>
            <person name="Walter F."/>
            <person name="Albersmeier A."/>
            <person name="Kalinowski J."/>
            <person name="Ruckert C."/>
        </authorList>
    </citation>
    <scope>NUCLEOTIDE SEQUENCE</scope>
    <source>
        <strain evidence="8">VKM Ac-2007</strain>
    </source>
</reference>
<evidence type="ECO:0000256" key="2">
    <source>
        <dbReference type="ARBA" id="ARBA00022448"/>
    </source>
</evidence>
<dbReference type="Gene3D" id="1.20.1250.20">
    <property type="entry name" value="MFS general substrate transporter like domains"/>
    <property type="match status" value="1"/>
</dbReference>
<keyword evidence="3" id="KW-1003">Cell membrane</keyword>
<comment type="caution">
    <text evidence="8">The sequence shown here is derived from an EMBL/GenBank/DDBJ whole genome shotgun (WGS) entry which is preliminary data.</text>
</comment>
<evidence type="ECO:0000256" key="3">
    <source>
        <dbReference type="ARBA" id="ARBA00022475"/>
    </source>
</evidence>
<evidence type="ECO:0008006" key="10">
    <source>
        <dbReference type="Google" id="ProtNLM"/>
    </source>
</evidence>
<reference evidence="8" key="2">
    <citation type="submission" date="2023-01" db="EMBL/GenBank/DDBJ databases">
        <authorList>
            <person name="Sun Q."/>
            <person name="Evtushenko L."/>
        </authorList>
    </citation>
    <scope>NUCLEOTIDE SEQUENCE</scope>
    <source>
        <strain evidence="8">VKM Ac-2007</strain>
    </source>
</reference>
<dbReference type="Proteomes" id="UP001143474">
    <property type="component" value="Unassembled WGS sequence"/>
</dbReference>
<evidence type="ECO:0000256" key="4">
    <source>
        <dbReference type="ARBA" id="ARBA00022692"/>
    </source>
</evidence>
<gene>
    <name evidence="8" type="ORF">GCM10017600_38560</name>
</gene>
<dbReference type="PANTHER" id="PTHR42718:SF46">
    <property type="entry name" value="BLR6921 PROTEIN"/>
    <property type="match status" value="1"/>
</dbReference>
<evidence type="ECO:0000313" key="9">
    <source>
        <dbReference type="Proteomes" id="UP001143474"/>
    </source>
</evidence>
<sequence>MCDRCQPWPHEDPATFEALFQAAADNVHREEFLRDVFEARPGAGRPARPDRSATGIAFFAGSSRLFSGCVPVGGVGETAGILAGALGTGRLPVRVTPRAVLTTGLALGALGMSGLATVEPRTGYAVLLIAQLVVGLGVGTALTTIVVVTLQDVLPDDSGVASALTNATQQIGGAVGISILNALALAVTGAAADPRSASALTGGYSAAFLTGVGLLAAAALIALVTLRSSDTQQR</sequence>
<keyword evidence="9" id="KW-1185">Reference proteome</keyword>
<evidence type="ECO:0000256" key="1">
    <source>
        <dbReference type="ARBA" id="ARBA00004651"/>
    </source>
</evidence>
<dbReference type="AlphaFoldDB" id="A0A9W6MDZ9"/>
<proteinExistence type="predicted"/>
<keyword evidence="6 7" id="KW-0472">Membrane</keyword>
<dbReference type="EMBL" id="BSEV01000008">
    <property type="protein sequence ID" value="GLK10450.1"/>
    <property type="molecule type" value="Genomic_DNA"/>
</dbReference>
<dbReference type="PANTHER" id="PTHR42718">
    <property type="entry name" value="MAJOR FACILITATOR SUPERFAMILY MULTIDRUG TRANSPORTER MFSC"/>
    <property type="match status" value="1"/>
</dbReference>
<feature type="transmembrane region" description="Helical" evidence="7">
    <location>
        <begin position="124"/>
        <end position="150"/>
    </location>
</feature>
<feature type="transmembrane region" description="Helical" evidence="7">
    <location>
        <begin position="171"/>
        <end position="192"/>
    </location>
</feature>
<keyword evidence="5 7" id="KW-1133">Transmembrane helix</keyword>
<evidence type="ECO:0000313" key="8">
    <source>
        <dbReference type="EMBL" id="GLK10450.1"/>
    </source>
</evidence>
<accession>A0A9W6MDZ9</accession>
<evidence type="ECO:0000256" key="5">
    <source>
        <dbReference type="ARBA" id="ARBA00022989"/>
    </source>
</evidence>
<keyword evidence="4 7" id="KW-0812">Transmembrane</keyword>
<evidence type="ECO:0000256" key="6">
    <source>
        <dbReference type="ARBA" id="ARBA00023136"/>
    </source>
</evidence>
<dbReference type="GO" id="GO:0005886">
    <property type="term" value="C:plasma membrane"/>
    <property type="evidence" value="ECO:0007669"/>
    <property type="project" value="UniProtKB-SubCell"/>
</dbReference>
<comment type="subcellular location">
    <subcellularLocation>
        <location evidence="1">Cell membrane</location>
        <topology evidence="1">Multi-pass membrane protein</topology>
    </subcellularLocation>
</comment>
<organism evidence="8 9">
    <name type="scientific">Streptosporangium carneum</name>
    <dbReference type="NCBI Taxonomy" id="47481"/>
    <lineage>
        <taxon>Bacteria</taxon>
        <taxon>Bacillati</taxon>
        <taxon>Actinomycetota</taxon>
        <taxon>Actinomycetes</taxon>
        <taxon>Streptosporangiales</taxon>
        <taxon>Streptosporangiaceae</taxon>
        <taxon>Streptosporangium</taxon>
    </lineage>
</organism>
<feature type="transmembrane region" description="Helical" evidence="7">
    <location>
        <begin position="99"/>
        <end position="118"/>
    </location>
</feature>
<keyword evidence="2" id="KW-0813">Transport</keyword>
<feature type="transmembrane region" description="Helical" evidence="7">
    <location>
        <begin position="204"/>
        <end position="226"/>
    </location>
</feature>
<name>A0A9W6MDZ9_9ACTN</name>